<evidence type="ECO:0000313" key="2">
    <source>
        <dbReference type="EMBL" id="GHH88336.1"/>
    </source>
</evidence>
<dbReference type="EMBL" id="BNCD01000035">
    <property type="protein sequence ID" value="GHH88336.1"/>
    <property type="molecule type" value="Genomic_DNA"/>
</dbReference>
<evidence type="ECO:0000256" key="1">
    <source>
        <dbReference type="SAM" id="MobiDB-lite"/>
    </source>
</evidence>
<feature type="region of interest" description="Disordered" evidence="1">
    <location>
        <begin position="71"/>
        <end position="90"/>
    </location>
</feature>
<accession>A0A919GQR8</accession>
<sequence length="90" mass="9626">MGVAPQRVTRDQLAAAAQAALGGGRRLEAVERLPGGTTKGVYRLTMDDAMTAIAYLWEDTENYWPITEHDGDLADPFSPGGSCEESPSIT</sequence>
<proteinExistence type="predicted"/>
<reference evidence="2" key="1">
    <citation type="journal article" date="2014" name="Int. J. Syst. Evol. Microbiol.">
        <title>Complete genome sequence of Corynebacterium casei LMG S-19264T (=DSM 44701T), isolated from a smear-ripened cheese.</title>
        <authorList>
            <consortium name="US DOE Joint Genome Institute (JGI-PGF)"/>
            <person name="Walter F."/>
            <person name="Albersmeier A."/>
            <person name="Kalinowski J."/>
            <person name="Ruckert C."/>
        </authorList>
    </citation>
    <scope>NUCLEOTIDE SEQUENCE</scope>
    <source>
        <strain evidence="2">JCM 5069</strain>
    </source>
</reference>
<comment type="caution">
    <text evidence="2">The sequence shown here is derived from an EMBL/GenBank/DDBJ whole genome shotgun (WGS) entry which is preliminary data.</text>
</comment>
<gene>
    <name evidence="2" type="ORF">GCM10018793_67650</name>
</gene>
<name>A0A919GQR8_9ACTN</name>
<dbReference type="AlphaFoldDB" id="A0A919GQR8"/>
<evidence type="ECO:0000313" key="3">
    <source>
        <dbReference type="Proteomes" id="UP000603708"/>
    </source>
</evidence>
<dbReference type="RefSeq" id="WP_373317114.1">
    <property type="nucleotide sequence ID" value="NZ_BNCD01000035.1"/>
</dbReference>
<keyword evidence="3" id="KW-1185">Reference proteome</keyword>
<organism evidence="2 3">
    <name type="scientific">Streptomyces sulfonofaciens</name>
    <dbReference type="NCBI Taxonomy" id="68272"/>
    <lineage>
        <taxon>Bacteria</taxon>
        <taxon>Bacillati</taxon>
        <taxon>Actinomycetota</taxon>
        <taxon>Actinomycetes</taxon>
        <taxon>Kitasatosporales</taxon>
        <taxon>Streptomycetaceae</taxon>
        <taxon>Streptomyces</taxon>
    </lineage>
</organism>
<dbReference type="Proteomes" id="UP000603708">
    <property type="component" value="Unassembled WGS sequence"/>
</dbReference>
<protein>
    <submittedName>
        <fullName evidence="2">Uncharacterized protein</fullName>
    </submittedName>
</protein>
<reference evidence="2" key="2">
    <citation type="submission" date="2020-09" db="EMBL/GenBank/DDBJ databases">
        <authorList>
            <person name="Sun Q."/>
            <person name="Ohkuma M."/>
        </authorList>
    </citation>
    <scope>NUCLEOTIDE SEQUENCE</scope>
    <source>
        <strain evidence="2">JCM 5069</strain>
    </source>
</reference>